<sequence length="285" mass="32159">MYGFEWDGAHRFSDADLDRPCASCGVMVGDHPASQEYCRGSRIRVASPSPSLVVGQGLKSTRPRVISKTSIPTEFVPRHRNDTSDSLFQPGTTAKASSVPRRFINQDNPNEFLIYTDGCCLNNGQANPRAGCSAVFRPPTQTRQYYGRMSFALENRGPTGEPHPQTSNRAELRAVIAALRLRSWAGEGFCSLVIATDSTYVVKGSTDWVWSWMHYDWETRAGTPVKNQDLWLCLFAEIEKARRSRLSIKFWHIPRGWNEVADFYAKEGAETERRDRFTDLVSPKD</sequence>
<gene>
    <name evidence="9" type="ORF">N7460_006399</name>
</gene>
<evidence type="ECO:0000256" key="6">
    <source>
        <dbReference type="ARBA" id="ARBA00022759"/>
    </source>
</evidence>
<evidence type="ECO:0000256" key="5">
    <source>
        <dbReference type="ARBA" id="ARBA00022723"/>
    </source>
</evidence>
<keyword evidence="5" id="KW-0479">Metal-binding</keyword>
<comment type="similarity">
    <text evidence="2">Belongs to the RNase H family.</text>
</comment>
<keyword evidence="10" id="KW-1185">Reference proteome</keyword>
<dbReference type="InterPro" id="IPR012337">
    <property type="entry name" value="RNaseH-like_sf"/>
</dbReference>
<evidence type="ECO:0000259" key="8">
    <source>
        <dbReference type="PROSITE" id="PS50879"/>
    </source>
</evidence>
<dbReference type="Proteomes" id="UP001219568">
    <property type="component" value="Unassembled WGS sequence"/>
</dbReference>
<evidence type="ECO:0000256" key="4">
    <source>
        <dbReference type="ARBA" id="ARBA00022722"/>
    </source>
</evidence>
<proteinExistence type="inferred from homology"/>
<name>A0AAD6IHD9_PENCN</name>
<dbReference type="SUPFAM" id="SSF53098">
    <property type="entry name" value="Ribonuclease H-like"/>
    <property type="match status" value="1"/>
</dbReference>
<dbReference type="Pfam" id="PF00075">
    <property type="entry name" value="RNase_H"/>
    <property type="match status" value="1"/>
</dbReference>
<evidence type="ECO:0000313" key="10">
    <source>
        <dbReference type="Proteomes" id="UP001219568"/>
    </source>
</evidence>
<dbReference type="InterPro" id="IPR036397">
    <property type="entry name" value="RNaseH_sf"/>
</dbReference>
<reference evidence="9" key="2">
    <citation type="submission" date="2023-01" db="EMBL/GenBank/DDBJ databases">
        <authorList>
            <person name="Petersen C."/>
        </authorList>
    </citation>
    <scope>NUCLEOTIDE SEQUENCE</scope>
    <source>
        <strain evidence="9">IBT 15450</strain>
    </source>
</reference>
<evidence type="ECO:0000256" key="7">
    <source>
        <dbReference type="ARBA" id="ARBA00022801"/>
    </source>
</evidence>
<dbReference type="InterPro" id="IPR002156">
    <property type="entry name" value="RNaseH_domain"/>
</dbReference>
<evidence type="ECO:0000256" key="3">
    <source>
        <dbReference type="ARBA" id="ARBA00012180"/>
    </source>
</evidence>
<reference evidence="9" key="1">
    <citation type="journal article" date="2023" name="IMA Fungus">
        <title>Comparative genomic study of the Penicillium genus elucidates a diverse pangenome and 15 lateral gene transfer events.</title>
        <authorList>
            <person name="Petersen C."/>
            <person name="Sorensen T."/>
            <person name="Nielsen M.R."/>
            <person name="Sondergaard T.E."/>
            <person name="Sorensen J.L."/>
            <person name="Fitzpatrick D.A."/>
            <person name="Frisvad J.C."/>
            <person name="Nielsen K.L."/>
        </authorList>
    </citation>
    <scope>NUCLEOTIDE SEQUENCE</scope>
    <source>
        <strain evidence="9">IBT 15450</strain>
    </source>
</reference>
<keyword evidence="4" id="KW-0540">Nuclease</keyword>
<dbReference type="EMBL" id="JAQJZL010000004">
    <property type="protein sequence ID" value="KAJ6045044.1"/>
    <property type="molecule type" value="Genomic_DNA"/>
</dbReference>
<dbReference type="CDD" id="cd13934">
    <property type="entry name" value="RNase_H_Dikarya_like"/>
    <property type="match status" value="1"/>
</dbReference>
<comment type="caution">
    <text evidence="9">The sequence shown here is derived from an EMBL/GenBank/DDBJ whole genome shotgun (WGS) entry which is preliminary data.</text>
</comment>
<dbReference type="PANTHER" id="PTHR10642">
    <property type="entry name" value="RIBONUCLEASE H1"/>
    <property type="match status" value="1"/>
</dbReference>
<dbReference type="GO" id="GO:0043137">
    <property type="term" value="P:DNA replication, removal of RNA primer"/>
    <property type="evidence" value="ECO:0007669"/>
    <property type="project" value="TreeGrafter"/>
</dbReference>
<dbReference type="PANTHER" id="PTHR10642:SF26">
    <property type="entry name" value="RIBONUCLEASE H1"/>
    <property type="match status" value="1"/>
</dbReference>
<dbReference type="Gene3D" id="3.30.420.10">
    <property type="entry name" value="Ribonuclease H-like superfamily/Ribonuclease H"/>
    <property type="match status" value="1"/>
</dbReference>
<organism evidence="9 10">
    <name type="scientific">Penicillium canescens</name>
    <dbReference type="NCBI Taxonomy" id="5083"/>
    <lineage>
        <taxon>Eukaryota</taxon>
        <taxon>Fungi</taxon>
        <taxon>Dikarya</taxon>
        <taxon>Ascomycota</taxon>
        <taxon>Pezizomycotina</taxon>
        <taxon>Eurotiomycetes</taxon>
        <taxon>Eurotiomycetidae</taxon>
        <taxon>Eurotiales</taxon>
        <taxon>Aspergillaceae</taxon>
        <taxon>Penicillium</taxon>
    </lineage>
</organism>
<evidence type="ECO:0000256" key="1">
    <source>
        <dbReference type="ARBA" id="ARBA00000077"/>
    </source>
</evidence>
<accession>A0AAD6IHD9</accession>
<dbReference type="EC" id="3.1.26.4" evidence="3"/>
<dbReference type="GO" id="GO:0003676">
    <property type="term" value="F:nucleic acid binding"/>
    <property type="evidence" value="ECO:0007669"/>
    <property type="project" value="InterPro"/>
</dbReference>
<evidence type="ECO:0000256" key="2">
    <source>
        <dbReference type="ARBA" id="ARBA00005300"/>
    </source>
</evidence>
<evidence type="ECO:0000313" key="9">
    <source>
        <dbReference type="EMBL" id="KAJ6045044.1"/>
    </source>
</evidence>
<comment type="catalytic activity">
    <reaction evidence="1">
        <text>Endonucleolytic cleavage to 5'-phosphomonoester.</text>
        <dbReference type="EC" id="3.1.26.4"/>
    </reaction>
</comment>
<keyword evidence="6" id="KW-0255">Endonuclease</keyword>
<keyword evidence="7" id="KW-0378">Hydrolase</keyword>
<protein>
    <recommendedName>
        <fullName evidence="3">ribonuclease H</fullName>
        <ecNumber evidence="3">3.1.26.4</ecNumber>
    </recommendedName>
</protein>
<dbReference type="AlphaFoldDB" id="A0AAD6IHD9"/>
<dbReference type="GO" id="GO:0004523">
    <property type="term" value="F:RNA-DNA hybrid ribonuclease activity"/>
    <property type="evidence" value="ECO:0007669"/>
    <property type="project" value="UniProtKB-EC"/>
</dbReference>
<dbReference type="InterPro" id="IPR050092">
    <property type="entry name" value="RNase_H"/>
</dbReference>
<dbReference type="PROSITE" id="PS50879">
    <property type="entry name" value="RNASE_H_1"/>
    <property type="match status" value="1"/>
</dbReference>
<feature type="domain" description="RNase H type-1" evidence="8">
    <location>
        <begin position="108"/>
        <end position="270"/>
    </location>
</feature>
<dbReference type="GO" id="GO:0046872">
    <property type="term" value="F:metal ion binding"/>
    <property type="evidence" value="ECO:0007669"/>
    <property type="project" value="UniProtKB-KW"/>
</dbReference>